<keyword evidence="2" id="KW-1185">Reference proteome</keyword>
<protein>
    <submittedName>
        <fullName evidence="1">Pathogenicity locus</fullName>
    </submittedName>
</protein>
<dbReference type="RefSeq" id="WP_087033933.1">
    <property type="nucleotide sequence ID" value="NZ_FJNE01000008.1"/>
</dbReference>
<dbReference type="InterPro" id="IPR021725">
    <property type="entry name" value="Cdd1"/>
</dbReference>
<organism evidence="1 2">
    <name type="scientific">Trichococcus palustris</name>
    <dbReference type="NCBI Taxonomy" id="140314"/>
    <lineage>
        <taxon>Bacteria</taxon>
        <taxon>Bacillati</taxon>
        <taxon>Bacillota</taxon>
        <taxon>Bacilli</taxon>
        <taxon>Lactobacillales</taxon>
        <taxon>Carnobacteriaceae</taxon>
        <taxon>Trichococcus</taxon>
    </lineage>
</organism>
<dbReference type="EMBL" id="FJNE01000008">
    <property type="protein sequence ID" value="CZQ99511.1"/>
    <property type="molecule type" value="Genomic_DNA"/>
</dbReference>
<evidence type="ECO:0000313" key="2">
    <source>
        <dbReference type="Proteomes" id="UP000242754"/>
    </source>
</evidence>
<dbReference type="Proteomes" id="UP000242754">
    <property type="component" value="Unassembled WGS sequence"/>
</dbReference>
<dbReference type="SUPFAM" id="SSF56672">
    <property type="entry name" value="DNA/RNA polymerases"/>
    <property type="match status" value="1"/>
</dbReference>
<proteinExistence type="predicted"/>
<name>A0A143YV91_9LACT</name>
<dbReference type="Gene3D" id="1.10.150.20">
    <property type="entry name" value="5' to 3' exonuclease, C-terminal subdomain"/>
    <property type="match status" value="1"/>
</dbReference>
<dbReference type="OrthoDB" id="9790407at2"/>
<sequence length="101" mass="11744">MNDLQKIPGVGPKMAADLQFLGINRIEDLRDKDPMELYERLCRMTGHRQDPCVLYVFRCAVYYATEKNPEPDKLKWWNWKTEAEPVLSCQKKGDDGNPKKG</sequence>
<accession>A0A143YV91</accession>
<dbReference type="STRING" id="140314.SAMN04488076_10757"/>
<dbReference type="Pfam" id="PF11731">
    <property type="entry name" value="Cdd1"/>
    <property type="match status" value="1"/>
</dbReference>
<dbReference type="AlphaFoldDB" id="A0A143YV91"/>
<reference evidence="1 2" key="1">
    <citation type="submission" date="2016-02" db="EMBL/GenBank/DDBJ databases">
        <authorList>
            <person name="Wen L."/>
            <person name="He K."/>
            <person name="Yang H."/>
        </authorList>
    </citation>
    <scope>NUCLEOTIDE SEQUENCE [LARGE SCALE GENOMIC DNA]</scope>
    <source>
        <strain evidence="1">Trichococcus palustris</strain>
    </source>
</reference>
<gene>
    <name evidence="1" type="ORF">Tpal_2382</name>
</gene>
<dbReference type="InterPro" id="IPR043502">
    <property type="entry name" value="DNA/RNA_pol_sf"/>
</dbReference>
<evidence type="ECO:0000313" key="1">
    <source>
        <dbReference type="EMBL" id="CZQ99511.1"/>
    </source>
</evidence>